<reference evidence="1 2" key="1">
    <citation type="submission" date="2018-09" db="EMBL/GenBank/DDBJ databases">
        <authorList>
            <person name="Zhu H."/>
        </authorList>
    </citation>
    <scope>NUCLEOTIDE SEQUENCE [LARGE SCALE GENOMIC DNA]</scope>
    <source>
        <strain evidence="1 2">K1W22B-8</strain>
    </source>
</reference>
<dbReference type="EMBL" id="QYUK01000011">
    <property type="protein sequence ID" value="RJF87066.1"/>
    <property type="molecule type" value="Genomic_DNA"/>
</dbReference>
<protein>
    <recommendedName>
        <fullName evidence="3">Carboxymuconolactone decarboxylase family protein</fullName>
    </recommendedName>
</protein>
<evidence type="ECO:0008006" key="3">
    <source>
        <dbReference type="Google" id="ProtNLM"/>
    </source>
</evidence>
<gene>
    <name evidence="1" type="ORF">D3874_08540</name>
</gene>
<evidence type="ECO:0000313" key="2">
    <source>
        <dbReference type="Proteomes" id="UP000284605"/>
    </source>
</evidence>
<dbReference type="SUPFAM" id="SSF69118">
    <property type="entry name" value="AhpD-like"/>
    <property type="match status" value="1"/>
</dbReference>
<accession>A0A418WAT2</accession>
<sequence>MKWLCGKLIDGGERQTGQSAEFLRDILKSSSSGFWKFALFMPLSRHRAHAAKELWHLAHIGADMAEDCGPCTQIAVDMAADAGVSPETLRAVVAGRVQDLAPLEALALAFGKAVSANDPAAEEMRLELEAAIGPKAMADLAISIATARIFPALKRALGHATACHLVQVKVRQAA</sequence>
<dbReference type="Gene3D" id="1.20.1290.10">
    <property type="entry name" value="AhpD-like"/>
    <property type="match status" value="1"/>
</dbReference>
<comment type="caution">
    <text evidence="1">The sequence shown here is derived from an EMBL/GenBank/DDBJ whole genome shotgun (WGS) entry which is preliminary data.</text>
</comment>
<evidence type="ECO:0000313" key="1">
    <source>
        <dbReference type="EMBL" id="RJF87066.1"/>
    </source>
</evidence>
<keyword evidence="2" id="KW-1185">Reference proteome</keyword>
<organism evidence="1 2">
    <name type="scientific">Oleomonas cavernae</name>
    <dbReference type="NCBI Taxonomy" id="2320859"/>
    <lineage>
        <taxon>Bacteria</taxon>
        <taxon>Pseudomonadati</taxon>
        <taxon>Pseudomonadota</taxon>
        <taxon>Alphaproteobacteria</taxon>
        <taxon>Acetobacterales</taxon>
        <taxon>Acetobacteraceae</taxon>
        <taxon>Oleomonas</taxon>
    </lineage>
</organism>
<dbReference type="InterPro" id="IPR029032">
    <property type="entry name" value="AhpD-like"/>
</dbReference>
<dbReference type="AlphaFoldDB" id="A0A418WAT2"/>
<proteinExistence type="predicted"/>
<name>A0A418WAT2_9PROT</name>
<dbReference type="Proteomes" id="UP000284605">
    <property type="component" value="Unassembled WGS sequence"/>
</dbReference>